<evidence type="ECO:0000313" key="1">
    <source>
        <dbReference type="EMBL" id="TXD97701.1"/>
    </source>
</evidence>
<dbReference type="OrthoDB" id="9132715at2"/>
<organism evidence="1 2">
    <name type="scientific">Psychrobacter frigidicola</name>
    <dbReference type="NCBI Taxonomy" id="45611"/>
    <lineage>
        <taxon>Bacteria</taxon>
        <taxon>Pseudomonadati</taxon>
        <taxon>Pseudomonadota</taxon>
        <taxon>Gammaproteobacteria</taxon>
        <taxon>Moraxellales</taxon>
        <taxon>Moraxellaceae</taxon>
        <taxon>Psychrobacter</taxon>
    </lineage>
</organism>
<reference evidence="1 2" key="1">
    <citation type="submission" date="2019-08" db="EMBL/GenBank/DDBJ databases">
        <title>Genome sequence of Psychrobacter frigidicola ACAM304 (type strain).</title>
        <authorList>
            <person name="Bowman J.P."/>
        </authorList>
    </citation>
    <scope>NUCLEOTIDE SEQUENCE [LARGE SCALE GENOMIC DNA]</scope>
    <source>
        <strain evidence="1 2">ACAM 304</strain>
    </source>
</reference>
<dbReference type="Proteomes" id="UP000321903">
    <property type="component" value="Unassembled WGS sequence"/>
</dbReference>
<name>A0A5C7A2W0_9GAMM</name>
<protein>
    <submittedName>
        <fullName evidence="1">Exodeoxyribonuclease VII</fullName>
    </submittedName>
</protein>
<evidence type="ECO:0000313" key="2">
    <source>
        <dbReference type="Proteomes" id="UP000321903"/>
    </source>
</evidence>
<proteinExistence type="predicted"/>
<dbReference type="AlphaFoldDB" id="A0A5C7A2W0"/>
<dbReference type="RefSeq" id="WP_147221453.1">
    <property type="nucleotide sequence ID" value="NZ_CAJGYY010000001.1"/>
</dbReference>
<dbReference type="NCBIfam" id="NF045605">
    <property type="entry name" value="xseB_Acin_var"/>
    <property type="match status" value="1"/>
</dbReference>
<comment type="caution">
    <text evidence="1">The sequence shown here is derived from an EMBL/GenBank/DDBJ whole genome shotgun (WGS) entry which is preliminary data.</text>
</comment>
<keyword evidence="2" id="KW-1185">Reference proteome</keyword>
<sequence length="83" mass="9148">MTSTTSPTRKRKKSAPKTFKAAYNILKTNAAELQQQDEPDIDNLMSTVEESIAAYRVCETRINAIQQALDAAFAEEVPDNNGS</sequence>
<gene>
    <name evidence="1" type="ORF">ES754_01590</name>
</gene>
<dbReference type="EMBL" id="VORZ01000001">
    <property type="protein sequence ID" value="TXD97701.1"/>
    <property type="molecule type" value="Genomic_DNA"/>
</dbReference>
<accession>A0A5C7A2W0</accession>